<evidence type="ECO:0000256" key="3">
    <source>
        <dbReference type="SAM" id="MobiDB-lite"/>
    </source>
</evidence>
<evidence type="ECO:0000313" key="4">
    <source>
        <dbReference type="WBParaSite" id="TTAC_0000901101-mRNA-1"/>
    </source>
</evidence>
<feature type="compositionally biased region" description="Low complexity" evidence="3">
    <location>
        <begin position="258"/>
        <end position="270"/>
    </location>
</feature>
<dbReference type="InterPro" id="IPR007587">
    <property type="entry name" value="SAPS"/>
</dbReference>
<organism evidence="4">
    <name type="scientific">Hydatigena taeniaeformis</name>
    <name type="common">Feline tapeworm</name>
    <name type="synonym">Taenia taeniaeformis</name>
    <dbReference type="NCBI Taxonomy" id="6205"/>
    <lineage>
        <taxon>Eukaryota</taxon>
        <taxon>Metazoa</taxon>
        <taxon>Spiralia</taxon>
        <taxon>Lophotrochozoa</taxon>
        <taxon>Platyhelminthes</taxon>
        <taxon>Cestoda</taxon>
        <taxon>Eucestoda</taxon>
        <taxon>Cyclophyllidea</taxon>
        <taxon>Taeniidae</taxon>
        <taxon>Hydatigera</taxon>
    </lineage>
</organism>
<reference evidence="4" key="1">
    <citation type="submission" date="2017-02" db="UniProtKB">
        <authorList>
            <consortium name="WormBaseParasite"/>
        </authorList>
    </citation>
    <scope>IDENTIFICATION</scope>
</reference>
<feature type="region of interest" description="Disordered" evidence="3">
    <location>
        <begin position="463"/>
        <end position="482"/>
    </location>
</feature>
<name>A0A0R3X687_HYDTA</name>
<accession>A0A0R3X687</accession>
<evidence type="ECO:0000256" key="1">
    <source>
        <dbReference type="ARBA" id="ARBA00006180"/>
    </source>
</evidence>
<comment type="similarity">
    <text evidence="1">Belongs to the SAPS family.</text>
</comment>
<feature type="region of interest" description="Disordered" evidence="3">
    <location>
        <begin position="258"/>
        <end position="307"/>
    </location>
</feature>
<dbReference type="PANTHER" id="PTHR12634:SF8">
    <property type="entry name" value="FIERY MOUNTAIN, ISOFORM D"/>
    <property type="match status" value="1"/>
</dbReference>
<dbReference type="GO" id="GO:0019903">
    <property type="term" value="F:protein phosphatase binding"/>
    <property type="evidence" value="ECO:0007669"/>
    <property type="project" value="InterPro"/>
</dbReference>
<dbReference type="AlphaFoldDB" id="A0A0R3X687"/>
<feature type="compositionally biased region" description="Polar residues" evidence="3">
    <location>
        <begin position="278"/>
        <end position="297"/>
    </location>
</feature>
<evidence type="ECO:0000256" key="2">
    <source>
        <dbReference type="ARBA" id="ARBA00023306"/>
    </source>
</evidence>
<proteinExistence type="inferred from homology"/>
<protein>
    <submittedName>
        <fullName evidence="4">DUF3453 domain-containing protein</fullName>
    </submittedName>
</protein>
<feature type="region of interest" description="Disordered" evidence="3">
    <location>
        <begin position="492"/>
        <end position="554"/>
    </location>
</feature>
<keyword evidence="2" id="KW-0131">Cell cycle</keyword>
<dbReference type="PANTHER" id="PTHR12634">
    <property type="entry name" value="SIT4 YEAST -ASSOCIATING PROTEIN-RELATED"/>
    <property type="match status" value="1"/>
</dbReference>
<dbReference type="WBParaSite" id="TTAC_0000901101-mRNA-1">
    <property type="protein sequence ID" value="TTAC_0000901101-mRNA-1"/>
    <property type="gene ID" value="TTAC_0000901101"/>
</dbReference>
<dbReference type="STRING" id="6205.A0A0R3X687"/>
<sequence>LINVCRNHVAFNALEEPEEESTMRTTTSANAAENDKLEALLLAKSLAVLDAFESQAFLSRVFDIITDDSSSAVCRNSAIEVFLACVDKAKSPTGMPPSAAGEYDIPLDTFLNTQVANFVNPLISKANCPLLKTRTKRVEALASTVVIPRLSKLYSLLQSNTVIASSQQNYTVMPTTVGVLNPPLGKNRLAIVNLISILPQLRQNRDDADHGGESEELKKALCQGRFLPFLMHLFETYAFNSLLHKAIALLFKHLLSPPSLSSQPPSRKPSFGTKMTLEESNGASSDVDSPKSQGNTPKDTEGEVNRGKSQLPDYLVRHLLDDCHIIEWILRLSCIPTDRPSNEEPSSVCRVSKTRPKPGYSGYLWQIANLVNSHFPTPESLTGLPSEVLTEWQIFVQRDLAAINEAQTITKADRSFEKPAPISLGALHIGEPDSHMAQLFRLLHGGTDLQFLTSRLGSVGGRSLSDAVPHPDPNEDAFDDDTNKEVASAVNLEGRHGSDIDEDEDEERQAGVGDSDVEVGNSSNSSDEEDLQSPMTIRQQRTNQTPVFLNSTNGRLPFAKPVDTSISPWTSVTTIPTSSTVGLNNTGNAATLALEEDNGGGGTDQDKDWADFESASFDSSIASITCPTALLTIRLPIHLPVYILYRLVELHPSVEVLVGPGISVIHSSYSAEID</sequence>
<feature type="compositionally biased region" description="Polar residues" evidence="3">
    <location>
        <begin position="533"/>
        <end position="554"/>
    </location>
</feature>
<dbReference type="GO" id="GO:0019888">
    <property type="term" value="F:protein phosphatase regulator activity"/>
    <property type="evidence" value="ECO:0007669"/>
    <property type="project" value="TreeGrafter"/>
</dbReference>
<dbReference type="Pfam" id="PF04499">
    <property type="entry name" value="SAPS"/>
    <property type="match status" value="1"/>
</dbReference>